<dbReference type="InterPro" id="IPR001623">
    <property type="entry name" value="DnaJ_domain"/>
</dbReference>
<comment type="caution">
    <text evidence="7">The sequence shown here is derived from an EMBL/GenBank/DDBJ whole genome shotgun (WGS) entry which is preliminary data.</text>
</comment>
<evidence type="ECO:0000313" key="7">
    <source>
        <dbReference type="EMBL" id="OMJ92658.1"/>
    </source>
</evidence>
<reference evidence="7 8" key="1">
    <citation type="submission" date="2016-11" db="EMBL/GenBank/DDBJ databases">
        <title>The macronuclear genome of Stentor coeruleus: a giant cell with tiny introns.</title>
        <authorList>
            <person name="Slabodnick M."/>
            <person name="Ruby J.G."/>
            <person name="Reiff S.B."/>
            <person name="Swart E.C."/>
            <person name="Gosai S."/>
            <person name="Prabakaran S."/>
            <person name="Witkowska E."/>
            <person name="Larue G.E."/>
            <person name="Fisher S."/>
            <person name="Freeman R.M."/>
            <person name="Gunawardena J."/>
            <person name="Chu W."/>
            <person name="Stover N.A."/>
            <person name="Gregory B.D."/>
            <person name="Nowacki M."/>
            <person name="Derisi J."/>
            <person name="Roy S.W."/>
            <person name="Marshall W.F."/>
            <person name="Sood P."/>
        </authorList>
    </citation>
    <scope>NUCLEOTIDE SEQUENCE [LARGE SCALE GENOMIC DNA]</scope>
    <source>
        <strain evidence="7">WM001</strain>
    </source>
</reference>
<protein>
    <recommendedName>
        <fullName evidence="6">J domain-containing protein</fullName>
    </recommendedName>
</protein>
<dbReference type="InterPro" id="IPR036869">
    <property type="entry name" value="J_dom_sf"/>
</dbReference>
<dbReference type="GO" id="GO:0005737">
    <property type="term" value="C:cytoplasm"/>
    <property type="evidence" value="ECO:0007669"/>
    <property type="project" value="UniProtKB-ARBA"/>
</dbReference>
<dbReference type="SMART" id="SM00271">
    <property type="entry name" value="DnaJ"/>
    <property type="match status" value="1"/>
</dbReference>
<dbReference type="GO" id="GO:0016020">
    <property type="term" value="C:membrane"/>
    <property type="evidence" value="ECO:0007669"/>
    <property type="project" value="UniProtKB-SubCell"/>
</dbReference>
<comment type="subcellular location">
    <subcellularLocation>
        <location evidence="1">Membrane</location>
        <topology evidence="1">Lipid-anchor</topology>
    </subcellularLocation>
</comment>
<organism evidence="7 8">
    <name type="scientific">Stentor coeruleus</name>
    <dbReference type="NCBI Taxonomy" id="5963"/>
    <lineage>
        <taxon>Eukaryota</taxon>
        <taxon>Sar</taxon>
        <taxon>Alveolata</taxon>
        <taxon>Ciliophora</taxon>
        <taxon>Postciliodesmatophora</taxon>
        <taxon>Heterotrichea</taxon>
        <taxon>Heterotrichida</taxon>
        <taxon>Stentoridae</taxon>
        <taxon>Stentor</taxon>
    </lineage>
</organism>
<keyword evidence="5" id="KW-0449">Lipoprotein</keyword>
<proteinExistence type="predicted"/>
<dbReference type="SUPFAM" id="SSF46565">
    <property type="entry name" value="Chaperone J-domain"/>
    <property type="match status" value="1"/>
</dbReference>
<dbReference type="Pfam" id="PF00226">
    <property type="entry name" value="DnaJ"/>
    <property type="match status" value="1"/>
</dbReference>
<evidence type="ECO:0000256" key="2">
    <source>
        <dbReference type="ARBA" id="ARBA00023136"/>
    </source>
</evidence>
<accession>A0A1R2CUH6</accession>
<keyword evidence="8" id="KW-1185">Reference proteome</keyword>
<evidence type="ECO:0000256" key="4">
    <source>
        <dbReference type="ARBA" id="ARBA00023186"/>
    </source>
</evidence>
<gene>
    <name evidence="7" type="ORF">SteCoe_4532</name>
</gene>
<keyword evidence="4" id="KW-0143">Chaperone</keyword>
<dbReference type="PANTHER" id="PTHR44027">
    <property type="entry name" value="DNAJ HOMOLOG SUBFAMILY C MEMBER 5 HOMOLOG"/>
    <property type="match status" value="1"/>
</dbReference>
<name>A0A1R2CUH6_9CILI</name>
<dbReference type="PANTHER" id="PTHR44027:SF7">
    <property type="entry name" value="DNAJ HOMOLOG SUBFAMILY C MEMBER 5 HOMOLOG"/>
    <property type="match status" value="1"/>
</dbReference>
<dbReference type="AlphaFoldDB" id="A0A1R2CUH6"/>
<dbReference type="Gene3D" id="1.10.287.110">
    <property type="entry name" value="DnaJ domain"/>
    <property type="match status" value="1"/>
</dbReference>
<dbReference type="PROSITE" id="PS50076">
    <property type="entry name" value="DNAJ_2"/>
    <property type="match status" value="1"/>
</dbReference>
<evidence type="ECO:0000259" key="6">
    <source>
        <dbReference type="PROSITE" id="PS50076"/>
    </source>
</evidence>
<dbReference type="CDD" id="cd06257">
    <property type="entry name" value="DnaJ"/>
    <property type="match status" value="1"/>
</dbReference>
<keyword evidence="2" id="KW-0472">Membrane</keyword>
<dbReference type="InterPro" id="IPR051434">
    <property type="entry name" value="DnaJ_C_subfamily_member5"/>
</dbReference>
<dbReference type="EMBL" id="MPUH01000057">
    <property type="protein sequence ID" value="OMJ92658.1"/>
    <property type="molecule type" value="Genomic_DNA"/>
</dbReference>
<dbReference type="OrthoDB" id="550424at2759"/>
<sequence>MPKKRQAKKKTEEEIPSDVVRKLYENSGPTGIKATASLPKVRFQKAITKSKDDKFKVFNRYLKFKFGTEPKIEEAPSLPVKRPKKTMQKNLYDLLKLEPGCEKSEIKKSYRKLVTKHHPDKGGNPLHFRCLNKAYEILENDEIREIYDNDGFKGVKAICDIDIGELENYIFSNQGF</sequence>
<evidence type="ECO:0000256" key="3">
    <source>
        <dbReference type="ARBA" id="ARBA00023139"/>
    </source>
</evidence>
<feature type="domain" description="J" evidence="6">
    <location>
        <begin position="90"/>
        <end position="151"/>
    </location>
</feature>
<dbReference type="PRINTS" id="PR00625">
    <property type="entry name" value="JDOMAIN"/>
</dbReference>
<dbReference type="Proteomes" id="UP000187209">
    <property type="component" value="Unassembled WGS sequence"/>
</dbReference>
<dbReference type="PROSITE" id="PS00636">
    <property type="entry name" value="DNAJ_1"/>
    <property type="match status" value="1"/>
</dbReference>
<evidence type="ECO:0000256" key="5">
    <source>
        <dbReference type="ARBA" id="ARBA00023288"/>
    </source>
</evidence>
<evidence type="ECO:0000313" key="8">
    <source>
        <dbReference type="Proteomes" id="UP000187209"/>
    </source>
</evidence>
<evidence type="ECO:0000256" key="1">
    <source>
        <dbReference type="ARBA" id="ARBA00004635"/>
    </source>
</evidence>
<keyword evidence="3" id="KW-0564">Palmitate</keyword>
<dbReference type="InterPro" id="IPR018253">
    <property type="entry name" value="DnaJ_domain_CS"/>
</dbReference>